<sequence length="128" mass="14092">MKKVLLALFITTSGLYLSCKKDKPDPVPSEITGYWKLTETMEDIGNGKGKYIKATGEPKYLILGKAGKVGGNALQEQISSFKVLDSARIEFNNQNGSKPIVFWYKATAGNLQLNPPCIEGCGFRFVKK</sequence>
<dbReference type="RefSeq" id="WP_073231595.1">
    <property type="nucleotide sequence ID" value="NZ_FQUQ01000002.1"/>
</dbReference>
<dbReference type="OrthoDB" id="955522at2"/>
<evidence type="ECO:0008006" key="3">
    <source>
        <dbReference type="Google" id="ProtNLM"/>
    </source>
</evidence>
<name>A0A1M5BR96_9SPHI</name>
<evidence type="ECO:0000313" key="1">
    <source>
        <dbReference type="EMBL" id="SHF45049.1"/>
    </source>
</evidence>
<keyword evidence="2" id="KW-1185">Reference proteome</keyword>
<accession>A0A1M5BR96</accession>
<protein>
    <recommendedName>
        <fullName evidence="3">Lipocalin-like domain-containing protein</fullName>
    </recommendedName>
</protein>
<proteinExistence type="predicted"/>
<dbReference type="Proteomes" id="UP000184287">
    <property type="component" value="Unassembled WGS sequence"/>
</dbReference>
<dbReference type="AlphaFoldDB" id="A0A1M5BR96"/>
<reference evidence="2" key="1">
    <citation type="submission" date="2016-11" db="EMBL/GenBank/DDBJ databases">
        <authorList>
            <person name="Varghese N."/>
            <person name="Submissions S."/>
        </authorList>
    </citation>
    <scope>NUCLEOTIDE SEQUENCE [LARGE SCALE GENOMIC DNA]</scope>
    <source>
        <strain evidence="2">DSM 16990</strain>
    </source>
</reference>
<organism evidence="1 2">
    <name type="scientific">Pedobacter caeni</name>
    <dbReference type="NCBI Taxonomy" id="288992"/>
    <lineage>
        <taxon>Bacteria</taxon>
        <taxon>Pseudomonadati</taxon>
        <taxon>Bacteroidota</taxon>
        <taxon>Sphingobacteriia</taxon>
        <taxon>Sphingobacteriales</taxon>
        <taxon>Sphingobacteriaceae</taxon>
        <taxon>Pedobacter</taxon>
    </lineage>
</organism>
<gene>
    <name evidence="1" type="ORF">SAMN04488522_1021321</name>
</gene>
<evidence type="ECO:0000313" key="2">
    <source>
        <dbReference type="Proteomes" id="UP000184287"/>
    </source>
</evidence>
<dbReference type="EMBL" id="FQUQ01000002">
    <property type="protein sequence ID" value="SHF45049.1"/>
    <property type="molecule type" value="Genomic_DNA"/>
</dbReference>